<accession>A0A7C6EBL4</accession>
<comment type="catalytic activity">
    <reaction evidence="7">
        <text>L-aspartate + ATP = 4-phospho-L-aspartate + ADP</text>
        <dbReference type="Rhea" id="RHEA:23776"/>
        <dbReference type="ChEBI" id="CHEBI:29991"/>
        <dbReference type="ChEBI" id="CHEBI:30616"/>
        <dbReference type="ChEBI" id="CHEBI:57535"/>
        <dbReference type="ChEBI" id="CHEBI:456216"/>
        <dbReference type="EC" id="2.7.2.4"/>
    </reaction>
</comment>
<dbReference type="InterPro" id="IPR054352">
    <property type="entry name" value="ACT_Aspartokinase"/>
</dbReference>
<keyword evidence="5" id="KW-0418">Kinase</keyword>
<proteinExistence type="inferred from homology"/>
<dbReference type="AlphaFoldDB" id="A0A7C6EBL4"/>
<dbReference type="UniPathway" id="UPA00050">
    <property type="reaction ID" value="UER00461"/>
</dbReference>
<dbReference type="GO" id="GO:0004072">
    <property type="term" value="F:aspartate kinase activity"/>
    <property type="evidence" value="ECO:0007669"/>
    <property type="project" value="UniProtKB-EC"/>
</dbReference>
<dbReference type="GO" id="GO:0009088">
    <property type="term" value="P:threonine biosynthetic process"/>
    <property type="evidence" value="ECO:0007669"/>
    <property type="project" value="UniProtKB-UniPathway"/>
</dbReference>
<dbReference type="SUPFAM" id="SSF55021">
    <property type="entry name" value="ACT-like"/>
    <property type="match status" value="2"/>
</dbReference>
<sequence length="156" mass="16939">MNKIFEDIELRTDLVKVTMKSVPDKPGTASLIFSSLGEAGFNVETIAQTSTTREHCDIAFTVKADEIEKVLAHLKEKLTAIKAADILVDRNVAMISIFGKELAHTPGIAGKVFSILAKRGINIEMISASLTVLSCLVPKDRAEDAVRAIKTEIESI</sequence>
<protein>
    <recommendedName>
        <fullName evidence="2">aspartate kinase</fullName>
        <ecNumber evidence="2">2.7.2.4</ecNumber>
    </recommendedName>
</protein>
<evidence type="ECO:0000256" key="6">
    <source>
        <dbReference type="ARBA" id="ARBA00022840"/>
    </source>
</evidence>
<dbReference type="UniPathway" id="UPA00051">
    <property type="reaction ID" value="UER00462"/>
</dbReference>
<dbReference type="GO" id="GO:0009090">
    <property type="term" value="P:homoserine biosynthetic process"/>
    <property type="evidence" value="ECO:0007669"/>
    <property type="project" value="TreeGrafter"/>
</dbReference>
<comment type="caution">
    <text evidence="9">The sequence shown here is derived from an EMBL/GenBank/DDBJ whole genome shotgun (WGS) entry which is preliminary data.</text>
</comment>
<organism evidence="9">
    <name type="scientific">candidate division WOR-3 bacterium</name>
    <dbReference type="NCBI Taxonomy" id="2052148"/>
    <lineage>
        <taxon>Bacteria</taxon>
        <taxon>Bacteria division WOR-3</taxon>
    </lineage>
</organism>
<dbReference type="EC" id="2.7.2.4" evidence="2"/>
<dbReference type="InterPro" id="IPR045865">
    <property type="entry name" value="ACT-like_dom_sf"/>
</dbReference>
<evidence type="ECO:0000313" key="9">
    <source>
        <dbReference type="EMBL" id="HHS52837.1"/>
    </source>
</evidence>
<dbReference type="EMBL" id="DTLI01000197">
    <property type="protein sequence ID" value="HHS52837.1"/>
    <property type="molecule type" value="Genomic_DNA"/>
</dbReference>
<keyword evidence="4" id="KW-0547">Nucleotide-binding</keyword>
<dbReference type="GO" id="GO:0009089">
    <property type="term" value="P:lysine biosynthetic process via diaminopimelate"/>
    <property type="evidence" value="ECO:0007669"/>
    <property type="project" value="TreeGrafter"/>
</dbReference>
<evidence type="ECO:0000259" key="8">
    <source>
        <dbReference type="PROSITE" id="PS51671"/>
    </source>
</evidence>
<keyword evidence="6" id="KW-0067">ATP-binding</keyword>
<evidence type="ECO:0000256" key="4">
    <source>
        <dbReference type="ARBA" id="ARBA00022741"/>
    </source>
</evidence>
<dbReference type="PANTHER" id="PTHR21499:SF3">
    <property type="entry name" value="ASPARTOKINASE"/>
    <property type="match status" value="1"/>
</dbReference>
<reference evidence="9" key="1">
    <citation type="journal article" date="2020" name="mSystems">
        <title>Genome- and Community-Level Interaction Insights into Carbon Utilization and Element Cycling Functions of Hydrothermarchaeota in Hydrothermal Sediment.</title>
        <authorList>
            <person name="Zhou Z."/>
            <person name="Liu Y."/>
            <person name="Xu W."/>
            <person name="Pan J."/>
            <person name="Luo Z.H."/>
            <person name="Li M."/>
        </authorList>
    </citation>
    <scope>NUCLEOTIDE SEQUENCE [LARGE SCALE GENOMIC DNA]</scope>
    <source>
        <strain evidence="9">SpSt-876</strain>
    </source>
</reference>
<evidence type="ECO:0000256" key="1">
    <source>
        <dbReference type="ARBA" id="ARBA00010122"/>
    </source>
</evidence>
<evidence type="ECO:0000256" key="3">
    <source>
        <dbReference type="ARBA" id="ARBA00022679"/>
    </source>
</evidence>
<gene>
    <name evidence="9" type="ORF">ENW73_08295</name>
</gene>
<keyword evidence="3" id="KW-0808">Transferase</keyword>
<dbReference type="GO" id="GO:0005829">
    <property type="term" value="C:cytosol"/>
    <property type="evidence" value="ECO:0007669"/>
    <property type="project" value="TreeGrafter"/>
</dbReference>
<dbReference type="InterPro" id="IPR002912">
    <property type="entry name" value="ACT_dom"/>
</dbReference>
<comment type="similarity">
    <text evidence="1">Belongs to the aspartokinase family.</text>
</comment>
<feature type="domain" description="ACT" evidence="8">
    <location>
        <begin position="17"/>
        <end position="88"/>
    </location>
</feature>
<evidence type="ECO:0000256" key="7">
    <source>
        <dbReference type="ARBA" id="ARBA00047872"/>
    </source>
</evidence>
<dbReference type="PROSITE" id="PS51671">
    <property type="entry name" value="ACT"/>
    <property type="match status" value="2"/>
</dbReference>
<dbReference type="Gene3D" id="3.30.2130.10">
    <property type="entry name" value="VC0802-like"/>
    <property type="match status" value="1"/>
</dbReference>
<feature type="domain" description="ACT" evidence="8">
    <location>
        <begin position="97"/>
        <end position="156"/>
    </location>
</feature>
<dbReference type="PANTHER" id="PTHR21499">
    <property type="entry name" value="ASPARTATE KINASE"/>
    <property type="match status" value="1"/>
</dbReference>
<evidence type="ECO:0000256" key="5">
    <source>
        <dbReference type="ARBA" id="ARBA00022777"/>
    </source>
</evidence>
<dbReference type="GO" id="GO:0005524">
    <property type="term" value="F:ATP binding"/>
    <property type="evidence" value="ECO:0007669"/>
    <property type="project" value="UniProtKB-KW"/>
</dbReference>
<dbReference type="CDD" id="cd04913">
    <property type="entry name" value="ACT_AKii-LysC-BS-like_1"/>
    <property type="match status" value="1"/>
</dbReference>
<evidence type="ECO:0000256" key="2">
    <source>
        <dbReference type="ARBA" id="ARBA00013059"/>
    </source>
</evidence>
<name>A0A7C6EBL4_UNCW3</name>
<dbReference type="Pfam" id="PF22468">
    <property type="entry name" value="ACT_9"/>
    <property type="match status" value="2"/>
</dbReference>